<dbReference type="GO" id="GO:0003723">
    <property type="term" value="F:RNA binding"/>
    <property type="evidence" value="ECO:0007669"/>
    <property type="project" value="InterPro"/>
</dbReference>
<dbReference type="OrthoDB" id="185373at2759"/>
<dbReference type="AlphaFoldDB" id="A0A1U8AHM0"/>
<dbReference type="GeneID" id="104600606"/>
<name>A0A1U8AHM0_NELNU</name>
<sequence>MTTHSFLSASTRHPFNSEAVIGFCIQVSKTLKQLKQAHAYLLRTQSHQHHRLLIHLTTRVLQFPGNNLRYASQLFDRIPHCENQFLWTSIIRSHALHAQFNQSVSLYARMHRMDIPPTVFTFSSVLSACARIQAIQEGKQAHTRIVESGHFGNKIVQTALLDMYAKCGAAEDARRVFDQMADRDVVAWTAMIAGYSKTDRMDDARHLFDVMLERNVVSWTAMVAGYANAGNVEAAKELFDQMPERNSVTWTAMIAGYGKHGDVTEAKQVFDEIPVRDSACWAAMIACYAQNGYSTEAIEMYKKMREANVKVSEVAMVGVISACTQLGDPDTANTVADHMEEGVCDRTLVVSNALIHMHAKCGNIDRAWKEFNRMVKRDVISYSASIAALADHGMAHEALELFSRMQKEGLKPNQVTFVGVLNACSHAGLVKEGCKYFDLMTRTCNIVPLTEHYACMVDILGRAGRLEQAYRLILDNGATPDAGTWGALLGACRVHGNVELGEIAAAHLFELEPENTGNYVLMANIYASVNRWDDAARMRKLMRERGIKKSPGFSWISR</sequence>
<proteinExistence type="inferred from homology"/>
<dbReference type="Pfam" id="PF20431">
    <property type="entry name" value="E_motif"/>
    <property type="match status" value="1"/>
</dbReference>
<dbReference type="Pfam" id="PF13041">
    <property type="entry name" value="PPR_2"/>
    <property type="match status" value="1"/>
</dbReference>
<dbReference type="FunFam" id="1.25.40.10:FF:001214">
    <property type="entry name" value="Pentatricopeptide repeat-containing protein At2g20540"/>
    <property type="match status" value="1"/>
</dbReference>
<feature type="repeat" description="PPR" evidence="3">
    <location>
        <begin position="378"/>
        <end position="412"/>
    </location>
</feature>
<feature type="repeat" description="PPR" evidence="3">
    <location>
        <begin position="184"/>
        <end position="218"/>
    </location>
</feature>
<dbReference type="RefSeq" id="XP_010261956.1">
    <property type="nucleotide sequence ID" value="XM_010263654.2"/>
</dbReference>
<dbReference type="FunFam" id="1.25.40.10:FF:000090">
    <property type="entry name" value="Pentatricopeptide repeat-containing protein, chloroplastic"/>
    <property type="match status" value="1"/>
</dbReference>
<dbReference type="InterPro" id="IPR046848">
    <property type="entry name" value="E_motif"/>
</dbReference>
<evidence type="ECO:0000313" key="5">
    <source>
        <dbReference type="RefSeq" id="XP_010261956.1"/>
    </source>
</evidence>
<dbReference type="GO" id="GO:0009451">
    <property type="term" value="P:RNA modification"/>
    <property type="evidence" value="ECO:0007669"/>
    <property type="project" value="InterPro"/>
</dbReference>
<dbReference type="InterPro" id="IPR002885">
    <property type="entry name" value="PPR_rpt"/>
</dbReference>
<gene>
    <name evidence="5" type="primary">LOC104600606</name>
</gene>
<keyword evidence="1" id="KW-0677">Repeat</keyword>
<comment type="similarity">
    <text evidence="2">Belongs to the PPR family. PCMP-E subfamily.</text>
</comment>
<feature type="repeat" description="PPR" evidence="3">
    <location>
        <begin position="515"/>
        <end position="549"/>
    </location>
</feature>
<dbReference type="Pfam" id="PF01535">
    <property type="entry name" value="PPR"/>
    <property type="match status" value="5"/>
</dbReference>
<organism evidence="4 5">
    <name type="scientific">Nelumbo nucifera</name>
    <name type="common">Sacred lotus</name>
    <dbReference type="NCBI Taxonomy" id="4432"/>
    <lineage>
        <taxon>Eukaryota</taxon>
        <taxon>Viridiplantae</taxon>
        <taxon>Streptophyta</taxon>
        <taxon>Embryophyta</taxon>
        <taxon>Tracheophyta</taxon>
        <taxon>Spermatophyta</taxon>
        <taxon>Magnoliopsida</taxon>
        <taxon>Proteales</taxon>
        <taxon>Nelumbonaceae</taxon>
        <taxon>Nelumbo</taxon>
    </lineage>
</organism>
<dbReference type="InterPro" id="IPR046960">
    <property type="entry name" value="PPR_At4g14850-like_plant"/>
</dbReference>
<dbReference type="InterPro" id="IPR011990">
    <property type="entry name" value="TPR-like_helical_dom_sf"/>
</dbReference>
<dbReference type="PANTHER" id="PTHR47926:SF347">
    <property type="entry name" value="PENTATRICOPEPTIDE REPEAT-CONTAINING PROTEIN"/>
    <property type="match status" value="1"/>
</dbReference>
<dbReference type="Proteomes" id="UP000189703">
    <property type="component" value="Unplaced"/>
</dbReference>
<keyword evidence="4" id="KW-1185">Reference proteome</keyword>
<evidence type="ECO:0000313" key="4">
    <source>
        <dbReference type="Proteomes" id="UP000189703"/>
    </source>
</evidence>
<reference evidence="5" key="1">
    <citation type="submission" date="2025-08" db="UniProtKB">
        <authorList>
            <consortium name="RefSeq"/>
        </authorList>
    </citation>
    <scope>IDENTIFICATION</scope>
</reference>
<dbReference type="Gene3D" id="1.25.40.10">
    <property type="entry name" value="Tetratricopeptide repeat domain"/>
    <property type="match status" value="4"/>
</dbReference>
<dbReference type="eggNOG" id="KOG4197">
    <property type="taxonomic scope" value="Eukaryota"/>
</dbReference>
<dbReference type="SUPFAM" id="SSF48452">
    <property type="entry name" value="TPR-like"/>
    <property type="match status" value="2"/>
</dbReference>
<protein>
    <submittedName>
        <fullName evidence="5">Pentatricopeptide repeat-containing protein At5g37570</fullName>
    </submittedName>
</protein>
<dbReference type="OMA" id="KVGMMVD"/>
<evidence type="ECO:0000256" key="3">
    <source>
        <dbReference type="PROSITE-ProRule" id="PRU00708"/>
    </source>
</evidence>
<dbReference type="NCBIfam" id="TIGR00756">
    <property type="entry name" value="PPR"/>
    <property type="match status" value="6"/>
</dbReference>
<dbReference type="PANTHER" id="PTHR47926">
    <property type="entry name" value="PENTATRICOPEPTIDE REPEAT-CONTAINING PROTEIN"/>
    <property type="match status" value="1"/>
</dbReference>
<feature type="repeat" description="PPR" evidence="3">
    <location>
        <begin position="83"/>
        <end position="117"/>
    </location>
</feature>
<dbReference type="KEGG" id="nnu:104600606"/>
<feature type="repeat" description="PPR" evidence="3">
    <location>
        <begin position="277"/>
        <end position="311"/>
    </location>
</feature>
<dbReference type="InParanoid" id="A0A1U8AHM0"/>
<feature type="repeat" description="PPR" evidence="3">
    <location>
        <begin position="153"/>
        <end position="183"/>
    </location>
</feature>
<accession>A0A1U8AHM0</accession>
<evidence type="ECO:0000256" key="1">
    <source>
        <dbReference type="ARBA" id="ARBA00022737"/>
    </source>
</evidence>
<evidence type="ECO:0000256" key="2">
    <source>
        <dbReference type="ARBA" id="ARBA00061659"/>
    </source>
</evidence>
<dbReference type="PROSITE" id="PS51375">
    <property type="entry name" value="PPR"/>
    <property type="match status" value="7"/>
</dbReference>
<feature type="repeat" description="PPR" evidence="3">
    <location>
        <begin position="246"/>
        <end position="276"/>
    </location>
</feature>